<comment type="caution">
    <text evidence="2">The sequence shown here is derived from an EMBL/GenBank/DDBJ whole genome shotgun (WGS) entry which is preliminary data.</text>
</comment>
<protein>
    <submittedName>
        <fullName evidence="2">Uncharacterized protein</fullName>
    </submittedName>
</protein>
<keyword evidence="3" id="KW-1185">Reference proteome</keyword>
<dbReference type="EMBL" id="CYRY02008581">
    <property type="protein sequence ID" value="VCW77258.1"/>
    <property type="molecule type" value="Genomic_DNA"/>
</dbReference>
<feature type="non-terminal residue" evidence="2">
    <location>
        <position position="122"/>
    </location>
</feature>
<dbReference type="Proteomes" id="UP000269945">
    <property type="component" value="Unassembled WGS sequence"/>
</dbReference>
<dbReference type="AlphaFoldDB" id="A0A9X9LMW9"/>
<accession>A0A9X9LMW9</accession>
<evidence type="ECO:0000313" key="2">
    <source>
        <dbReference type="EMBL" id="VCW77258.1"/>
    </source>
</evidence>
<reference evidence="2 3" key="1">
    <citation type="submission" date="2018-10" db="EMBL/GenBank/DDBJ databases">
        <authorList>
            <person name="Ekblom R."/>
            <person name="Jareborg N."/>
        </authorList>
    </citation>
    <scope>NUCLEOTIDE SEQUENCE [LARGE SCALE GENOMIC DNA]</scope>
    <source>
        <tissue evidence="2">Muscle</tissue>
    </source>
</reference>
<name>A0A9X9LMW9_GULGU</name>
<feature type="region of interest" description="Disordered" evidence="1">
    <location>
        <begin position="1"/>
        <end position="84"/>
    </location>
</feature>
<evidence type="ECO:0000256" key="1">
    <source>
        <dbReference type="SAM" id="MobiDB-lite"/>
    </source>
</evidence>
<gene>
    <name evidence="2" type="ORF">BN2614_LOCUS2</name>
</gene>
<proteinExistence type="predicted"/>
<sequence length="122" mass="13049">MDLRQRRTAGRGAGRTDGFLWTPESPPSPCVEVPEAGWSKAPQNGRRETHKVIVSHPGGWPREAGQQQRPPSRIPGEPLPSPLPALLAPSAAQAWRCRTPVCAYAPHPVLATRSAVPGLGPT</sequence>
<organism evidence="2 3">
    <name type="scientific">Gulo gulo</name>
    <name type="common">Wolverine</name>
    <name type="synonym">Gluton</name>
    <dbReference type="NCBI Taxonomy" id="48420"/>
    <lineage>
        <taxon>Eukaryota</taxon>
        <taxon>Metazoa</taxon>
        <taxon>Chordata</taxon>
        <taxon>Craniata</taxon>
        <taxon>Vertebrata</taxon>
        <taxon>Euteleostomi</taxon>
        <taxon>Mammalia</taxon>
        <taxon>Eutheria</taxon>
        <taxon>Laurasiatheria</taxon>
        <taxon>Carnivora</taxon>
        <taxon>Caniformia</taxon>
        <taxon>Musteloidea</taxon>
        <taxon>Mustelidae</taxon>
        <taxon>Guloninae</taxon>
        <taxon>Gulo</taxon>
    </lineage>
</organism>
<evidence type="ECO:0000313" key="3">
    <source>
        <dbReference type="Proteomes" id="UP000269945"/>
    </source>
</evidence>